<dbReference type="InterPro" id="IPR035986">
    <property type="entry name" value="PKD_dom_sf"/>
</dbReference>
<dbReference type="EMBL" id="JBHTJR010000014">
    <property type="protein sequence ID" value="MFD0991864.1"/>
    <property type="molecule type" value="Genomic_DNA"/>
</dbReference>
<protein>
    <recommendedName>
        <fullName evidence="3">PKD domain-containing protein</fullName>
    </recommendedName>
</protein>
<dbReference type="InterPro" id="IPR013783">
    <property type="entry name" value="Ig-like_fold"/>
</dbReference>
<keyword evidence="2" id="KW-1185">Reference proteome</keyword>
<comment type="caution">
    <text evidence="1">The sequence shown here is derived from an EMBL/GenBank/DDBJ whole genome shotgun (WGS) entry which is preliminary data.</text>
</comment>
<evidence type="ECO:0008006" key="3">
    <source>
        <dbReference type="Google" id="ProtNLM"/>
    </source>
</evidence>
<evidence type="ECO:0000313" key="2">
    <source>
        <dbReference type="Proteomes" id="UP001597062"/>
    </source>
</evidence>
<sequence>MKRFNKIYYTLTAIILLLACTDDVRELSFLDSIEAPTNVAASYNITQDNSGVVTITPTAEGATEFEIYFGDDTPESVMVANGESVSHTYAEGSYEVKIIAFNIKGDTSEATQPLVVSFRAPENLVITVENDAAISKQVNVTATADFATMYEFYSGEDGVAQPVATANIGEQLSYNYTNPGVYDIKVIAKGAAIATTEVTQSFEVTEILQPIQSAPIPPARGDTDVISIYTDASYTNVAGTDTFPDWGQGSQGSSWTSFNLNGDNMLQYINLSYQGIQFGSPQDVSTMQFLHLDVWTTDVASLETSLISVSSGEQPVSSSLTAGEWTSIDIPISAFTDQGLSVTDIHQLKFVGDPWGAGSVFIDNIYFWKEPAPASGIEGTWVIASEPGALKVGPQPYDGSWWSNDAQTVIDRACYFDDQYVFATNGSFQNILGNNTWLEGWQGTSDQCGTPVAPHNGSNPATYIYDAGANTITLNGQGAYLGLPKANNQGELPNVPVPNSITYGVQLSNNNNTMELVIETGTGSGVFWTFKLVRYQSPVEGTWRMANEPGALKVGPQPNDGSWWSNDEQVLIDRACYFDDEYVFGSNGSFQNIMGTDTWLEGWQGVNSDQCGAPVAPHDGNGAATYIYDEGASTLTVNGSGSYLGLPKANNQGELPSVAVPNSITYNVLSLTANEMILVIETGTGSGVFWTFKLVK</sequence>
<dbReference type="Gene3D" id="2.60.120.430">
    <property type="entry name" value="Galactose-binding lectin"/>
    <property type="match status" value="1"/>
</dbReference>
<dbReference type="PROSITE" id="PS51257">
    <property type="entry name" value="PROKAR_LIPOPROTEIN"/>
    <property type="match status" value="1"/>
</dbReference>
<dbReference type="SUPFAM" id="SSF49785">
    <property type="entry name" value="Galactose-binding domain-like"/>
    <property type="match status" value="1"/>
</dbReference>
<organism evidence="1 2">
    <name type="scientific">Tenacibaculum geojense</name>
    <dbReference type="NCBI Taxonomy" id="915352"/>
    <lineage>
        <taxon>Bacteria</taxon>
        <taxon>Pseudomonadati</taxon>
        <taxon>Bacteroidota</taxon>
        <taxon>Flavobacteriia</taxon>
        <taxon>Flavobacteriales</taxon>
        <taxon>Flavobacteriaceae</taxon>
        <taxon>Tenacibaculum</taxon>
    </lineage>
</organism>
<dbReference type="Proteomes" id="UP001597062">
    <property type="component" value="Unassembled WGS sequence"/>
</dbReference>
<evidence type="ECO:0000313" key="1">
    <source>
        <dbReference type="EMBL" id="MFD0991864.1"/>
    </source>
</evidence>
<proteinExistence type="predicted"/>
<gene>
    <name evidence="1" type="ORF">ACFQ1U_01485</name>
</gene>
<dbReference type="InterPro" id="IPR008979">
    <property type="entry name" value="Galactose-bd-like_sf"/>
</dbReference>
<accession>A0ABW3JNF1</accession>
<dbReference type="SUPFAM" id="SSF49299">
    <property type="entry name" value="PKD domain"/>
    <property type="match status" value="1"/>
</dbReference>
<name>A0ABW3JNF1_9FLAO</name>
<reference evidence="2" key="1">
    <citation type="journal article" date="2019" name="Int. J. Syst. Evol. Microbiol.">
        <title>The Global Catalogue of Microorganisms (GCM) 10K type strain sequencing project: providing services to taxonomists for standard genome sequencing and annotation.</title>
        <authorList>
            <consortium name="The Broad Institute Genomics Platform"/>
            <consortium name="The Broad Institute Genome Sequencing Center for Infectious Disease"/>
            <person name="Wu L."/>
            <person name="Ma J."/>
        </authorList>
    </citation>
    <scope>NUCLEOTIDE SEQUENCE [LARGE SCALE GENOMIC DNA]</scope>
    <source>
        <strain evidence="2">CCUG 60527</strain>
    </source>
</reference>
<dbReference type="RefSeq" id="WP_386104570.1">
    <property type="nucleotide sequence ID" value="NZ_JBHTJR010000014.1"/>
</dbReference>
<dbReference type="Gene3D" id="2.60.40.10">
    <property type="entry name" value="Immunoglobulins"/>
    <property type="match status" value="1"/>
</dbReference>